<feature type="chain" id="PRO_5043556879" description="non-specific serine/threonine protein kinase" evidence="18">
    <location>
        <begin position="23"/>
        <end position="955"/>
    </location>
</feature>
<dbReference type="OrthoDB" id="2015206at2759"/>
<dbReference type="Pfam" id="PF00560">
    <property type="entry name" value="LRR_1"/>
    <property type="match status" value="3"/>
</dbReference>
<dbReference type="PROSITE" id="PS50011">
    <property type="entry name" value="PROTEIN_KINASE_DOM"/>
    <property type="match status" value="1"/>
</dbReference>
<keyword evidence="4" id="KW-0433">Leucine-rich repeat</keyword>
<dbReference type="AlphaFoldDB" id="A0A1U7ZUX9"/>
<dbReference type="InterPro" id="IPR001611">
    <property type="entry name" value="Leu-rich_rpt"/>
</dbReference>
<dbReference type="Proteomes" id="UP000189703">
    <property type="component" value="Unplaced"/>
</dbReference>
<keyword evidence="11" id="KW-0067">ATP-binding</keyword>
<dbReference type="FunFam" id="3.80.10.10:FF:000830">
    <property type="entry name" value="Predicted protein"/>
    <property type="match status" value="1"/>
</dbReference>
<evidence type="ECO:0000256" key="8">
    <source>
        <dbReference type="ARBA" id="ARBA00022737"/>
    </source>
</evidence>
<evidence type="ECO:0000256" key="9">
    <source>
        <dbReference type="ARBA" id="ARBA00022741"/>
    </source>
</evidence>
<feature type="region of interest" description="Disordered" evidence="16">
    <location>
        <begin position="917"/>
        <end position="955"/>
    </location>
</feature>
<feature type="compositionally biased region" description="Low complexity" evidence="16">
    <location>
        <begin position="917"/>
        <end position="928"/>
    </location>
</feature>
<keyword evidence="12 17" id="KW-1133">Transmembrane helix</keyword>
<evidence type="ECO:0000256" key="12">
    <source>
        <dbReference type="ARBA" id="ARBA00022989"/>
    </source>
</evidence>
<dbReference type="InterPro" id="IPR011009">
    <property type="entry name" value="Kinase-like_dom_sf"/>
</dbReference>
<evidence type="ECO:0000256" key="15">
    <source>
        <dbReference type="ARBA" id="ARBA00023180"/>
    </source>
</evidence>
<keyword evidence="5" id="KW-0808">Transferase</keyword>
<organism evidence="20 21">
    <name type="scientific">Nelumbo nucifera</name>
    <name type="common">Sacred lotus</name>
    <dbReference type="NCBI Taxonomy" id="4432"/>
    <lineage>
        <taxon>Eukaryota</taxon>
        <taxon>Viridiplantae</taxon>
        <taxon>Streptophyta</taxon>
        <taxon>Embryophyta</taxon>
        <taxon>Tracheophyta</taxon>
        <taxon>Spermatophyta</taxon>
        <taxon>Magnoliopsida</taxon>
        <taxon>Proteales</taxon>
        <taxon>Nelumbonaceae</taxon>
        <taxon>Nelumbo</taxon>
    </lineage>
</organism>
<dbReference type="FunFam" id="3.80.10.10:FF:000363">
    <property type="entry name" value="Leucine-rich repeat family protein"/>
    <property type="match status" value="1"/>
</dbReference>
<dbReference type="PANTHER" id="PTHR45974:SF266">
    <property type="entry name" value="LEUCINE-RICH REPEAT RECEPTOR PROTEIN KINASE HPCA1"/>
    <property type="match status" value="1"/>
</dbReference>
<keyword evidence="15" id="KW-0325">Glycoprotein</keyword>
<dbReference type="InterPro" id="IPR017441">
    <property type="entry name" value="Protein_kinase_ATP_BS"/>
</dbReference>
<evidence type="ECO:0000256" key="4">
    <source>
        <dbReference type="ARBA" id="ARBA00022614"/>
    </source>
</evidence>
<protein>
    <recommendedName>
        <fullName evidence="2">non-specific serine/threonine protein kinase</fullName>
        <ecNumber evidence="2">2.7.11.1</ecNumber>
    </recommendedName>
</protein>
<name>A0A1U7ZUX9_NELNU</name>
<dbReference type="FunFam" id="1.10.510.10:FF:000453">
    <property type="entry name" value="LRR receptor-like serine/threonine-protein kinase HSL2"/>
    <property type="match status" value="1"/>
</dbReference>
<keyword evidence="14" id="KW-0675">Receptor</keyword>
<keyword evidence="3" id="KW-0723">Serine/threonine-protein kinase</keyword>
<dbReference type="Gene3D" id="3.30.200.20">
    <property type="entry name" value="Phosphorylase Kinase, domain 1"/>
    <property type="match status" value="1"/>
</dbReference>
<dbReference type="SUPFAM" id="SSF56112">
    <property type="entry name" value="Protein kinase-like (PK-like)"/>
    <property type="match status" value="1"/>
</dbReference>
<evidence type="ECO:0000256" key="1">
    <source>
        <dbReference type="ARBA" id="ARBA00004479"/>
    </source>
</evidence>
<dbReference type="GeneID" id="104593884"/>
<evidence type="ECO:0000313" key="21">
    <source>
        <dbReference type="RefSeq" id="XP_010252250.1"/>
    </source>
</evidence>
<evidence type="ECO:0000256" key="10">
    <source>
        <dbReference type="ARBA" id="ARBA00022777"/>
    </source>
</evidence>
<dbReference type="InterPro" id="IPR000719">
    <property type="entry name" value="Prot_kinase_dom"/>
</dbReference>
<keyword evidence="6 17" id="KW-0812">Transmembrane</keyword>
<dbReference type="PROSITE" id="PS00108">
    <property type="entry name" value="PROTEIN_KINASE_ST"/>
    <property type="match status" value="1"/>
</dbReference>
<dbReference type="Pfam" id="PF07714">
    <property type="entry name" value="PK_Tyr_Ser-Thr"/>
    <property type="match status" value="1"/>
</dbReference>
<keyword evidence="10" id="KW-0418">Kinase</keyword>
<evidence type="ECO:0000256" key="2">
    <source>
        <dbReference type="ARBA" id="ARBA00012513"/>
    </source>
</evidence>
<dbReference type="OMA" id="NPFGNWD"/>
<dbReference type="GO" id="GO:0005524">
    <property type="term" value="F:ATP binding"/>
    <property type="evidence" value="ECO:0007669"/>
    <property type="project" value="UniProtKB-UniRule"/>
</dbReference>
<evidence type="ECO:0000256" key="11">
    <source>
        <dbReference type="ARBA" id="ARBA00022840"/>
    </source>
</evidence>
<dbReference type="GO" id="GO:0004674">
    <property type="term" value="F:protein serine/threonine kinase activity"/>
    <property type="evidence" value="ECO:0007669"/>
    <property type="project" value="UniProtKB-KW"/>
</dbReference>
<dbReference type="FunCoup" id="A0A1U7ZUX9">
    <property type="interactions" value="1088"/>
</dbReference>
<keyword evidence="9" id="KW-0547">Nucleotide-binding</keyword>
<comment type="subcellular location">
    <subcellularLocation>
        <location evidence="1">Membrane</location>
        <topology evidence="1">Single-pass type I membrane protein</topology>
    </subcellularLocation>
</comment>
<dbReference type="RefSeq" id="XP_010252250.1">
    <property type="nucleotide sequence ID" value="XM_010253948.2"/>
</dbReference>
<dbReference type="CDD" id="cd14066">
    <property type="entry name" value="STKc_IRAK"/>
    <property type="match status" value="1"/>
</dbReference>
<evidence type="ECO:0000256" key="14">
    <source>
        <dbReference type="ARBA" id="ARBA00023170"/>
    </source>
</evidence>
<reference evidence="21" key="1">
    <citation type="submission" date="2025-08" db="UniProtKB">
        <authorList>
            <consortium name="RefSeq"/>
        </authorList>
    </citation>
    <scope>IDENTIFICATION</scope>
</reference>
<dbReference type="KEGG" id="nnu:104593884"/>
<keyword evidence="7 18" id="KW-0732">Signal</keyword>
<feature type="domain" description="Protein kinase" evidence="19">
    <location>
        <begin position="630"/>
        <end position="904"/>
    </location>
</feature>
<dbReference type="FunFam" id="3.30.200.20:FF:000328">
    <property type="entry name" value="Leucine-rich repeat protein kinase family protein"/>
    <property type="match status" value="1"/>
</dbReference>
<dbReference type="Gene3D" id="3.80.10.10">
    <property type="entry name" value="Ribonuclease Inhibitor"/>
    <property type="match status" value="3"/>
</dbReference>
<dbReference type="GO" id="GO:0016020">
    <property type="term" value="C:membrane"/>
    <property type="evidence" value="ECO:0007669"/>
    <property type="project" value="UniProtKB-SubCell"/>
</dbReference>
<dbReference type="GO" id="GO:0045088">
    <property type="term" value="P:regulation of innate immune response"/>
    <property type="evidence" value="ECO:0000318"/>
    <property type="project" value="GO_Central"/>
</dbReference>
<feature type="signal peptide" evidence="18">
    <location>
        <begin position="1"/>
        <end position="22"/>
    </location>
</feature>
<feature type="transmembrane region" description="Helical" evidence="17">
    <location>
        <begin position="557"/>
        <end position="582"/>
    </location>
</feature>
<accession>A0A1U7ZUX9</accession>
<dbReference type="InterPro" id="IPR008271">
    <property type="entry name" value="Ser/Thr_kinase_AS"/>
</dbReference>
<dbReference type="GO" id="GO:0004672">
    <property type="term" value="F:protein kinase activity"/>
    <property type="evidence" value="ECO:0000318"/>
    <property type="project" value="GO_Central"/>
</dbReference>
<dbReference type="SUPFAM" id="SSF52058">
    <property type="entry name" value="L domain-like"/>
    <property type="match status" value="1"/>
</dbReference>
<dbReference type="PROSITE" id="PS00107">
    <property type="entry name" value="PROTEIN_KINASE_ATP"/>
    <property type="match status" value="1"/>
</dbReference>
<dbReference type="Gene3D" id="1.10.510.10">
    <property type="entry name" value="Transferase(Phosphotransferase) domain 1"/>
    <property type="match status" value="1"/>
</dbReference>
<gene>
    <name evidence="21" type="primary">LOC104593884</name>
</gene>
<evidence type="ECO:0000256" key="16">
    <source>
        <dbReference type="SAM" id="MobiDB-lite"/>
    </source>
</evidence>
<dbReference type="SMART" id="SM00220">
    <property type="entry name" value="S_TKc"/>
    <property type="match status" value="1"/>
</dbReference>
<evidence type="ECO:0000256" key="18">
    <source>
        <dbReference type="SAM" id="SignalP"/>
    </source>
</evidence>
<evidence type="ECO:0000256" key="17">
    <source>
        <dbReference type="SAM" id="Phobius"/>
    </source>
</evidence>
<evidence type="ECO:0000256" key="6">
    <source>
        <dbReference type="ARBA" id="ARBA00022692"/>
    </source>
</evidence>
<evidence type="ECO:0000256" key="13">
    <source>
        <dbReference type="ARBA" id="ARBA00023136"/>
    </source>
</evidence>
<dbReference type="InterPro" id="IPR001245">
    <property type="entry name" value="Ser-Thr/Tyr_kinase_cat_dom"/>
</dbReference>
<dbReference type="PANTHER" id="PTHR45974">
    <property type="entry name" value="RECEPTOR-LIKE PROTEIN 55"/>
    <property type="match status" value="1"/>
</dbReference>
<evidence type="ECO:0000256" key="7">
    <source>
        <dbReference type="ARBA" id="ARBA00022729"/>
    </source>
</evidence>
<evidence type="ECO:0000256" key="3">
    <source>
        <dbReference type="ARBA" id="ARBA00022527"/>
    </source>
</evidence>
<evidence type="ECO:0000313" key="20">
    <source>
        <dbReference type="Proteomes" id="UP000189703"/>
    </source>
</evidence>
<evidence type="ECO:0000259" key="19">
    <source>
        <dbReference type="PROSITE" id="PS50011"/>
    </source>
</evidence>
<sequence>MNHRIQACLLVLCPISILAVQAISPDAGPLYSLRSLWPKTPTSWDNPDPCNGWVGIICNNEFRVISIKLSSLGLKGQLPGDIGSLTQLQILDMSYNKGLNGPISGAIAGLTNLTNLILIGCSFSGVIPDNIGSLQQLVILSLNFNSFSGTIPSSIGKLSKLYWLDLADNKLTGTIPVSSGNQPGLDMLTHTKHFHFGKNQLGGEIPAQLFRENMSLIHVIFDNNKFTGPIPSTIGLLNKLQVLRLDRNLLSGHVPSSLNDLTDLQQLQLSNNQLTGPMPDLSGMKNLNYVDFSNNTFEASDVPQWFSTLKVLTTLIMDNTQLQGSLTSALFSLPQLQSVNLKNNQINGTLDLGYNYSAALQIVDVQNNQIMSVQGHEYHKKLLLDGNPFCSRNTGADPLNYCTNQEQSIPPYSTSKKNCGADSCPSDQVSSPNCKCSYPYMGTLYFRAPLFSWVGNMTYYYELEKTLTGSFKKLQLPVDSVFLSNPRKSSDNYLELDLQVFPYGTERFNFSGLSSVGFVLGNQTIKPPPSFGPFFFIGSEYKAFAESSPTSKKSMSLGVIIGAAVGVFVLVLALLCAGYYAFRQKRRADRITEQSKAFSSCDASSSGSIPQLKGARWFSFNELKKCTNNFSEANVIGSGGYGKVYKGTLSATGQLVAIKRAQRGSMQGNVEFKTEIELLSRVHHKNLVTLVGFCFEKDEQMLVYEYVPNGTLKESISGKSGVRLDWTRRLRVALGSARGLAYLHEHANPPIIHRDIKSTNILLDERLNAKVADFGLSKLMADNEKDHVSTQVKGTMGYMDPEYYTSQMLTEKSDVYSFGVLMLELITGRRPIERGRYIVREVRVKMDKTKDLYGLDELLDPVIVLGTSLKGLEKFVDLAMRCVEELGSDRPMMSEVVKEIESILQLAGLNPNVDSASTSESYVGSSGSHTQHPNSDSKEFFDDSGGYPPCKVEAQ</sequence>
<keyword evidence="20" id="KW-1185">Reference proteome</keyword>
<dbReference type="InterPro" id="IPR032675">
    <property type="entry name" value="LRR_dom_sf"/>
</dbReference>
<keyword evidence="8" id="KW-0677">Repeat</keyword>
<dbReference type="eggNOG" id="ENOG502QQH6">
    <property type="taxonomic scope" value="Eukaryota"/>
</dbReference>
<dbReference type="EC" id="2.7.11.1" evidence="2"/>
<keyword evidence="13 17" id="KW-0472">Membrane</keyword>
<evidence type="ECO:0000256" key="5">
    <source>
        <dbReference type="ARBA" id="ARBA00022679"/>
    </source>
</evidence>
<proteinExistence type="predicted"/>